<dbReference type="GO" id="GO:0043041">
    <property type="term" value="P:amino acid activation for nonribosomal peptide biosynthetic process"/>
    <property type="evidence" value="ECO:0007669"/>
    <property type="project" value="TreeGrafter"/>
</dbReference>
<evidence type="ECO:0000259" key="1">
    <source>
        <dbReference type="Pfam" id="PF00668"/>
    </source>
</evidence>
<evidence type="ECO:0000313" key="2">
    <source>
        <dbReference type="EMBL" id="OCQ54717.1"/>
    </source>
</evidence>
<dbReference type="InterPro" id="IPR001242">
    <property type="entry name" value="Condensation_dom"/>
</dbReference>
<dbReference type="EMBL" id="LOMY01000005">
    <property type="protein sequence ID" value="OCQ54717.1"/>
    <property type="molecule type" value="Genomic_DNA"/>
</dbReference>
<sequence length="447" mass="52077">MSNITQTSSWIPLTQAQQYYWHEFSLHSERVVSTVAHYLDIQGNVNQEALCKAITMMISETDVLSIRFQLLKEELFPLQQPNQAATPQLKLIDLQTQSEPFQTALQLMQTDVESQLNLLTQPLSAQWLFKLSESHYLWYNRAHHIILDGFGMALIEHRCAHLYSYYLGKKTYSDASFHSLSSYLTEEQEYCNSKQYEKDRLYWQNYLSSARLTTMDIARADYSTKHHYASCTFSEDIVTGLTRLSADTEIAWPDLLVVLSSIYLLHHFSTQTQNSEYSMSLWLPYMNRRTRFRTNIPALMTNILPLLINTNPDEILESFLKKTINALHTQRTHARYRIEQIFLDHNLPQDTRYLFSPLINVLPFDSPNFVDCQVKRHILTSGLYDCFSFNIIYRGKVDVGELVVDFDADSSIFSKEEVENHQKNLTDFLQKVLTGNWLLLPIKALYS</sequence>
<dbReference type="Gene3D" id="3.30.559.30">
    <property type="entry name" value="Nonribosomal peptide synthetase, condensation domain"/>
    <property type="match status" value="1"/>
</dbReference>
<proteinExistence type="predicted"/>
<dbReference type="PANTHER" id="PTHR45527:SF1">
    <property type="entry name" value="FATTY ACID SYNTHASE"/>
    <property type="match status" value="1"/>
</dbReference>
<dbReference type="SUPFAM" id="SSF52777">
    <property type="entry name" value="CoA-dependent acyltransferases"/>
    <property type="match status" value="2"/>
</dbReference>
<dbReference type="PATRIC" id="fig|286156.4.peg.108"/>
<reference evidence="2 3" key="1">
    <citation type="submission" date="2015-12" db="EMBL/GenBank/DDBJ databases">
        <title>Genome comparisons provide insights into the role of secondary metabolites in the pathogenic phase of the Photorhabdus life cycle.</title>
        <authorList>
            <person name="Tobias N.J."/>
            <person name="Mishra B."/>
            <person name="Gupta D.K."/>
            <person name="Thines M."/>
            <person name="Stinear T.P."/>
            <person name="Bode H.B."/>
        </authorList>
    </citation>
    <scope>NUCLEOTIDE SEQUENCE [LARGE SCALE GENOMIC DNA]</scope>
    <source>
        <strain evidence="2 3">PB68.1</strain>
    </source>
</reference>
<dbReference type="GO" id="GO:0031177">
    <property type="term" value="F:phosphopantetheine binding"/>
    <property type="evidence" value="ECO:0007669"/>
    <property type="project" value="TreeGrafter"/>
</dbReference>
<dbReference type="PANTHER" id="PTHR45527">
    <property type="entry name" value="NONRIBOSOMAL PEPTIDE SYNTHETASE"/>
    <property type="match status" value="1"/>
</dbReference>
<organism evidence="2 3">
    <name type="scientific">Photorhabdus australis subsp. thailandensis</name>
    <dbReference type="NCBI Taxonomy" id="2805096"/>
    <lineage>
        <taxon>Bacteria</taxon>
        <taxon>Pseudomonadati</taxon>
        <taxon>Pseudomonadota</taxon>
        <taxon>Gammaproteobacteria</taxon>
        <taxon>Enterobacterales</taxon>
        <taxon>Morganellaceae</taxon>
        <taxon>Photorhabdus</taxon>
    </lineage>
</organism>
<dbReference type="Proteomes" id="UP000093476">
    <property type="component" value="Unassembled WGS sequence"/>
</dbReference>
<dbReference type="InterPro" id="IPR023213">
    <property type="entry name" value="CAT-like_dom_sf"/>
</dbReference>
<dbReference type="Gene3D" id="3.30.559.10">
    <property type="entry name" value="Chloramphenicol acetyltransferase-like domain"/>
    <property type="match status" value="1"/>
</dbReference>
<protein>
    <submittedName>
        <fullName evidence="2">Dimodular nonribosomal peptide synthase</fullName>
    </submittedName>
</protein>
<dbReference type="AlphaFoldDB" id="A0A1C0U9V3"/>
<feature type="domain" description="Condensation" evidence="1">
    <location>
        <begin position="11"/>
        <end position="434"/>
    </location>
</feature>
<dbReference type="GO" id="GO:0044550">
    <property type="term" value="P:secondary metabolite biosynthetic process"/>
    <property type="evidence" value="ECO:0007669"/>
    <property type="project" value="TreeGrafter"/>
</dbReference>
<dbReference type="RefSeq" id="WP_065821655.1">
    <property type="nucleotide sequence ID" value="NZ_CAWMQZ010000005.1"/>
</dbReference>
<evidence type="ECO:0000313" key="3">
    <source>
        <dbReference type="Proteomes" id="UP000093476"/>
    </source>
</evidence>
<dbReference type="Pfam" id="PF00668">
    <property type="entry name" value="Condensation"/>
    <property type="match status" value="1"/>
</dbReference>
<gene>
    <name evidence="2" type="primary">dhbF_2</name>
    <name evidence="2" type="ORF">Ppb6_00081</name>
</gene>
<dbReference type="GO" id="GO:0003824">
    <property type="term" value="F:catalytic activity"/>
    <property type="evidence" value="ECO:0007669"/>
    <property type="project" value="InterPro"/>
</dbReference>
<name>A0A1C0U9V3_9GAMM</name>
<dbReference type="GO" id="GO:0005737">
    <property type="term" value="C:cytoplasm"/>
    <property type="evidence" value="ECO:0007669"/>
    <property type="project" value="TreeGrafter"/>
</dbReference>
<dbReference type="STRING" id="286156.Ppb6_00081"/>
<comment type="caution">
    <text evidence="2">The sequence shown here is derived from an EMBL/GenBank/DDBJ whole genome shotgun (WGS) entry which is preliminary data.</text>
</comment>
<keyword evidence="3" id="KW-1185">Reference proteome</keyword>
<accession>A0A1C0U9V3</accession>